<dbReference type="SMART" id="SM00150">
    <property type="entry name" value="SPEC"/>
    <property type="match status" value="4"/>
</dbReference>
<dbReference type="Pfam" id="PF00435">
    <property type="entry name" value="Spectrin"/>
    <property type="match status" value="2"/>
</dbReference>
<accession>D3B7E5</accession>
<dbReference type="CDD" id="cd00176">
    <property type="entry name" value="SPEC"/>
    <property type="match status" value="2"/>
</dbReference>
<dbReference type="CDD" id="cd21216">
    <property type="entry name" value="CH_ACTN_rpt2"/>
    <property type="match status" value="1"/>
</dbReference>
<dbReference type="FunCoup" id="D3B7E5">
    <property type="interactions" value="43"/>
</dbReference>
<dbReference type="GO" id="GO:0008375">
    <property type="term" value="F:acetylglucosaminyltransferase activity"/>
    <property type="evidence" value="ECO:0007669"/>
    <property type="project" value="InterPro"/>
</dbReference>
<evidence type="ECO:0000256" key="8">
    <source>
        <dbReference type="ARBA" id="ARBA00022692"/>
    </source>
</evidence>
<evidence type="ECO:0000256" key="7">
    <source>
        <dbReference type="ARBA" id="ARBA00022679"/>
    </source>
</evidence>
<dbReference type="Proteomes" id="UP000001396">
    <property type="component" value="Unassembled WGS sequence"/>
</dbReference>
<evidence type="ECO:0000256" key="9">
    <source>
        <dbReference type="ARBA" id="ARBA00022723"/>
    </source>
</evidence>
<evidence type="ECO:0000256" key="16">
    <source>
        <dbReference type="ARBA" id="ARBA00023203"/>
    </source>
</evidence>
<dbReference type="InterPro" id="IPR001589">
    <property type="entry name" value="Actinin_actin-bd_CS"/>
</dbReference>
<comment type="cofactor">
    <cofactor evidence="1">
        <name>Mn(2+)</name>
        <dbReference type="ChEBI" id="CHEBI:29035"/>
    </cofactor>
</comment>
<gene>
    <name evidence="20" type="primary">abpA</name>
    <name evidence="20" type="ORF">PPL_04382</name>
</gene>
<dbReference type="GO" id="GO:0000139">
    <property type="term" value="C:Golgi membrane"/>
    <property type="evidence" value="ECO:0007669"/>
    <property type="project" value="UniProtKB-SubCell"/>
</dbReference>
<dbReference type="FunFam" id="1.10.418.10:FF:000036">
    <property type="entry name" value="Actinin alpha 1"/>
    <property type="match status" value="1"/>
</dbReference>
<dbReference type="SUPFAM" id="SSF46966">
    <property type="entry name" value="Spectrin repeat"/>
    <property type="match status" value="4"/>
</dbReference>
<evidence type="ECO:0000256" key="12">
    <source>
        <dbReference type="ARBA" id="ARBA00022968"/>
    </source>
</evidence>
<dbReference type="GO" id="GO:0005509">
    <property type="term" value="F:calcium ion binding"/>
    <property type="evidence" value="ECO:0007669"/>
    <property type="project" value="InterPro"/>
</dbReference>
<proteinExistence type="inferred from homology"/>
<dbReference type="FunFam" id="1.10.238.10:FF:000178">
    <property type="entry name" value="Calmodulin-2 A"/>
    <property type="match status" value="1"/>
</dbReference>
<dbReference type="CDD" id="cd21214">
    <property type="entry name" value="CH_ACTN_rpt1"/>
    <property type="match status" value="1"/>
</dbReference>
<dbReference type="InterPro" id="IPR011992">
    <property type="entry name" value="EF-hand-dom_pair"/>
</dbReference>
<evidence type="ECO:0000256" key="1">
    <source>
        <dbReference type="ARBA" id="ARBA00001936"/>
    </source>
</evidence>
<dbReference type="PROSITE" id="PS00020">
    <property type="entry name" value="ACTININ_2"/>
    <property type="match status" value="1"/>
</dbReference>
<evidence type="ECO:0000256" key="11">
    <source>
        <dbReference type="ARBA" id="ARBA00022837"/>
    </source>
</evidence>
<keyword evidence="17" id="KW-0464">Manganese</keyword>
<dbReference type="SUPFAM" id="SSF47473">
    <property type="entry name" value="EF-hand"/>
    <property type="match status" value="1"/>
</dbReference>
<organism evidence="20 21">
    <name type="scientific">Heterostelium pallidum (strain ATCC 26659 / Pp 5 / PN500)</name>
    <name type="common">Cellular slime mold</name>
    <name type="synonym">Polysphondylium pallidum</name>
    <dbReference type="NCBI Taxonomy" id="670386"/>
    <lineage>
        <taxon>Eukaryota</taxon>
        <taxon>Amoebozoa</taxon>
        <taxon>Evosea</taxon>
        <taxon>Eumycetozoa</taxon>
        <taxon>Dictyostelia</taxon>
        <taxon>Acytosteliales</taxon>
        <taxon>Acytosteliaceae</taxon>
        <taxon>Heterostelium</taxon>
    </lineage>
</organism>
<feature type="domain" description="EF-hand" evidence="19">
    <location>
        <begin position="721"/>
        <end position="756"/>
    </location>
</feature>
<keyword evidence="9" id="KW-0479">Metal-binding</keyword>
<keyword evidence="21" id="KW-1185">Reference proteome</keyword>
<evidence type="ECO:0000256" key="5">
    <source>
        <dbReference type="ARBA" id="ARBA00010255"/>
    </source>
</evidence>
<dbReference type="Pfam" id="PF08726">
    <property type="entry name" value="EFhand_Ca_insen"/>
    <property type="match status" value="1"/>
</dbReference>
<dbReference type="UniPathway" id="UPA00378"/>
<dbReference type="PROSITE" id="PS00018">
    <property type="entry name" value="EF_HAND_1"/>
    <property type="match status" value="1"/>
</dbReference>
<dbReference type="InterPro" id="IPR004139">
    <property type="entry name" value="Glyco_trans_13"/>
</dbReference>
<dbReference type="GO" id="GO:0003779">
    <property type="term" value="F:actin binding"/>
    <property type="evidence" value="ECO:0007669"/>
    <property type="project" value="UniProtKB-KW"/>
</dbReference>
<dbReference type="InterPro" id="IPR036872">
    <property type="entry name" value="CH_dom_sf"/>
</dbReference>
<dbReference type="Gene3D" id="3.90.550.10">
    <property type="entry name" value="Spore Coat Polysaccharide Biosynthesis Protein SpsA, Chain A"/>
    <property type="match status" value="1"/>
</dbReference>
<evidence type="ECO:0000313" key="21">
    <source>
        <dbReference type="Proteomes" id="UP000001396"/>
    </source>
</evidence>
<evidence type="ECO:0000259" key="19">
    <source>
        <dbReference type="PROSITE" id="PS50222"/>
    </source>
</evidence>
<comment type="similarity">
    <text evidence="4">Belongs to the glycosyltransferase 13 family.</text>
</comment>
<dbReference type="EMBL" id="ADBJ01000018">
    <property type="protein sequence ID" value="EFA82688.1"/>
    <property type="molecule type" value="Genomic_DNA"/>
</dbReference>
<dbReference type="InterPro" id="IPR018247">
    <property type="entry name" value="EF_Hand_1_Ca_BS"/>
</dbReference>
<dbReference type="Pfam" id="PF03071">
    <property type="entry name" value="GNT-I"/>
    <property type="match status" value="1"/>
</dbReference>
<keyword evidence="11" id="KW-0106">Calcium</keyword>
<evidence type="ECO:0000256" key="3">
    <source>
        <dbReference type="ARBA" id="ARBA00004922"/>
    </source>
</evidence>
<dbReference type="InterPro" id="IPR001715">
    <property type="entry name" value="CH_dom"/>
</dbReference>
<evidence type="ECO:0000256" key="2">
    <source>
        <dbReference type="ARBA" id="ARBA00004323"/>
    </source>
</evidence>
<keyword evidence="6" id="KW-0328">Glycosyltransferase</keyword>
<evidence type="ECO:0000256" key="17">
    <source>
        <dbReference type="ARBA" id="ARBA00023211"/>
    </source>
</evidence>
<evidence type="ECO:0000256" key="10">
    <source>
        <dbReference type="ARBA" id="ARBA00022737"/>
    </source>
</evidence>
<comment type="subcellular location">
    <subcellularLocation>
        <location evidence="2">Golgi apparatus membrane</location>
        <topology evidence="2">Single-pass type II membrane protein</topology>
    </subcellularLocation>
</comment>
<name>D3B7E5_HETP5</name>
<dbReference type="InParanoid" id="D3B7E5"/>
<dbReference type="Gene3D" id="1.10.238.10">
    <property type="entry name" value="EF-hand"/>
    <property type="match status" value="2"/>
</dbReference>
<feature type="domain" description="Calponin-homology (CH)" evidence="18">
    <location>
        <begin position="127"/>
        <end position="234"/>
    </location>
</feature>
<comment type="pathway">
    <text evidence="3">Protein modification; protein glycosylation.</text>
</comment>
<evidence type="ECO:0000256" key="14">
    <source>
        <dbReference type="ARBA" id="ARBA00023034"/>
    </source>
</evidence>
<dbReference type="Gene3D" id="1.20.58.60">
    <property type="match status" value="3"/>
</dbReference>
<dbReference type="RefSeq" id="XP_020434805.1">
    <property type="nucleotide sequence ID" value="XM_020575285.1"/>
</dbReference>
<dbReference type="SUPFAM" id="SSF47576">
    <property type="entry name" value="Calponin-homology domain, CH-domain"/>
    <property type="match status" value="1"/>
</dbReference>
<dbReference type="InterPro" id="IPR002017">
    <property type="entry name" value="Spectrin_repeat"/>
</dbReference>
<protein>
    <submittedName>
        <fullName evidence="20">Alpha actinin</fullName>
    </submittedName>
</protein>
<dbReference type="PROSITE" id="PS50021">
    <property type="entry name" value="CH"/>
    <property type="match status" value="2"/>
</dbReference>
<evidence type="ECO:0000256" key="6">
    <source>
        <dbReference type="ARBA" id="ARBA00022676"/>
    </source>
</evidence>
<dbReference type="InterPro" id="IPR018159">
    <property type="entry name" value="Spectrin/alpha-actinin"/>
</dbReference>
<dbReference type="Gene3D" id="1.10.418.10">
    <property type="entry name" value="Calponin-like domain"/>
    <property type="match status" value="2"/>
</dbReference>
<dbReference type="SUPFAM" id="SSF53448">
    <property type="entry name" value="Nucleotide-diphospho-sugar transferases"/>
    <property type="match status" value="1"/>
</dbReference>
<keyword evidence="10" id="KW-0677">Repeat</keyword>
<feature type="domain" description="Calponin-homology (CH)" evidence="18">
    <location>
        <begin position="13"/>
        <end position="118"/>
    </location>
</feature>
<comment type="caution">
    <text evidence="20">The sequence shown here is derived from an EMBL/GenBank/DDBJ whole genome shotgun (WGS) entry which is preliminary data.</text>
</comment>
<keyword evidence="13" id="KW-1133">Transmembrane helix</keyword>
<dbReference type="PROSITE" id="PS00019">
    <property type="entry name" value="ACTININ_1"/>
    <property type="match status" value="1"/>
</dbReference>
<dbReference type="SMART" id="SM00033">
    <property type="entry name" value="CH"/>
    <property type="match status" value="2"/>
</dbReference>
<comment type="similarity">
    <text evidence="5">Belongs to the alpha-actinin family.</text>
</comment>
<keyword evidence="12" id="KW-0735">Signal-anchor</keyword>
<keyword evidence="16" id="KW-0009">Actin-binding</keyword>
<evidence type="ECO:0000256" key="4">
    <source>
        <dbReference type="ARBA" id="ARBA00006492"/>
    </source>
</evidence>
<dbReference type="InterPro" id="IPR014837">
    <property type="entry name" value="EF-hand_Ca_insen"/>
</dbReference>
<evidence type="ECO:0000256" key="15">
    <source>
        <dbReference type="ARBA" id="ARBA00023136"/>
    </source>
</evidence>
<evidence type="ECO:0000259" key="18">
    <source>
        <dbReference type="PROSITE" id="PS50021"/>
    </source>
</evidence>
<dbReference type="CDD" id="cd00051">
    <property type="entry name" value="EFh"/>
    <property type="match status" value="1"/>
</dbReference>
<dbReference type="FunFam" id="1.10.418.10:FF:000001">
    <property type="entry name" value="Actinin alpha 1"/>
    <property type="match status" value="1"/>
</dbReference>
<dbReference type="Pfam" id="PF00307">
    <property type="entry name" value="CH"/>
    <property type="match status" value="2"/>
</dbReference>
<evidence type="ECO:0000313" key="20">
    <source>
        <dbReference type="EMBL" id="EFA82688.1"/>
    </source>
</evidence>
<keyword evidence="8" id="KW-0812">Transmembrane</keyword>
<reference evidence="20 21" key="1">
    <citation type="journal article" date="2011" name="Genome Res.">
        <title>Phylogeny-wide analysis of social amoeba genomes highlights ancient origins for complex intercellular communication.</title>
        <authorList>
            <person name="Heidel A.J."/>
            <person name="Lawal H.M."/>
            <person name="Felder M."/>
            <person name="Schilde C."/>
            <person name="Helps N.R."/>
            <person name="Tunggal B."/>
            <person name="Rivero F."/>
            <person name="John U."/>
            <person name="Schleicher M."/>
            <person name="Eichinger L."/>
            <person name="Platzer M."/>
            <person name="Noegel A.A."/>
            <person name="Schaap P."/>
            <person name="Gloeckner G."/>
        </authorList>
    </citation>
    <scope>NUCLEOTIDE SEQUENCE [LARGE SCALE GENOMIC DNA]</scope>
    <source>
        <strain evidence="21">ATCC 26659 / Pp 5 / PN500</strain>
    </source>
</reference>
<dbReference type="GeneID" id="31359869"/>
<dbReference type="STRING" id="670386.D3B7E5"/>
<dbReference type="SMART" id="SM01184">
    <property type="entry name" value="efhand_Ca_insen"/>
    <property type="match status" value="1"/>
</dbReference>
<keyword evidence="15" id="KW-0472">Membrane</keyword>
<evidence type="ECO:0000256" key="13">
    <source>
        <dbReference type="ARBA" id="ARBA00022989"/>
    </source>
</evidence>
<keyword evidence="7" id="KW-0808">Transferase</keyword>
<sequence length="1416" mass="161648">MADKSLLDKAWEKTQTKTFTSWVNSHLRKLGSSIENIGTDFADGIKLAQLLEVISNDPVFKINKNPKLRIHNIQNIGLCLKHIEAHGVKLAGIGAEELVDQNLKMTLGMIWTIILRFAIQDISLEELSAKEALLLWVQRCTTPAPFNLKVSNFHTSFQDGLAFCALIAKHRPDLINYESLNKEDKAGNLQLAFDIAERELDIPKMLDVSDMLDVPKPDERSVMTYVAQYYHHFASSRKAESAGKQVSKVLDFIMSIEQTKTDYINRATNLVQWIESTSNRLGARDFGDSVESVQQHMAAYKTYKSTEKPPRGQELLELETIFNSLQTKLKLNHREPFVPPQGLLPVDIDSRWSKLEKDEQEHNEALRKELKRQKQIAYLLQKYNRIIKKLESWIASKSAYLTSTELGDSITAVQAKLKNLEAFEGEYQSLQQQSNADLTSILQQLEALAYSETAALSAKKDNFFANEWAQTQTTADTYKNSLLEELAKLQKIEDMLVEFAKRAAQLNVWIESADDTVSDPLNADSVEVVNEIQANFDLFLQEQSQQYAELEALANLTQELRNLGRAENSYSIISYEDVSNKWNALLASIEERKGLLANELQVQTNNDALCQSFAENAQKVNEFCTQQTSVLSENNSSSAEEQLKVVESVLAAASQNESLLNDCVQLSHQLDEAQITDNRYTQLTIESLKMKWEKFITLANKSEQVIQGEILSKSHTGVTAEELAEFRACYNHFDKDHNNSLNRLELSSCLKALGEELTDAQLDAVIAQIADQNGDVAFEPFVDYLSKSRKGSDTADSTKEAFKTMADGKDFITEAQIRAAIPDAQKVEYLLANLPKTAEGYDYNTFVERQENEIVINTESIYRNSRKAGSTKKKEPFKSHPVIVVLTSNKPKHLDRLLATLVSINELDRDRVLVFNDGLQPIDSILEKYDIQNIQQNKSTTNKNKKNKKLYDSKPLRKPNITEHEVASSDIDKYRYSNRLYREVMSVVFEKYPAAIFLEDDLIPSMDFIYYFTKMEPLLWQDSNLFCVSSWNDNAFRWAAYPVQNYMEQRTHAVQKSCIPRNMYSVNRQSHFGGLGWMISNRTYHEKIAPTWGDLETPWDVFVQNSMEMKDYCLYPEIPRVQHSTNASKQLSDIYNGVEDDGWSYMQLSLPKVTWDEYCEHEFDYLVANDYDNLVADMLNKSIKIESIDLLPFFDQFSTASDPKLVYSIVVDDVAFDNDPAWEKHLNPLALVGRGNGGNVRGIYKGVLSFIIHGWRLVFVGRYSKFYANIESLETIRESDTLSEKLEYDISIRTARSKANIFKVSNDKLLVQLLSLTNQNCRDGCAKNRKGVELFCHEADQLLLLDKQATLYLFEKSCDKVEVVKSDYAPLRHDNYTCVIPTDPSHLSCTHPPEPDTMKICICRRIIDKDRYKYHI</sequence>
<dbReference type="PROSITE" id="PS50222">
    <property type="entry name" value="EF_HAND_2"/>
    <property type="match status" value="1"/>
</dbReference>
<dbReference type="InterPro" id="IPR002048">
    <property type="entry name" value="EF_hand_dom"/>
</dbReference>
<dbReference type="PANTHER" id="PTHR11915">
    <property type="entry name" value="SPECTRIN/FILAMIN RELATED CYTOSKELETAL PROTEIN"/>
    <property type="match status" value="1"/>
</dbReference>
<keyword evidence="14" id="KW-0333">Golgi apparatus</keyword>
<dbReference type="InterPro" id="IPR029044">
    <property type="entry name" value="Nucleotide-diphossugar_trans"/>
</dbReference>